<dbReference type="NCBIfam" id="TIGR02964">
    <property type="entry name" value="xanthine_xdhC"/>
    <property type="match status" value="1"/>
</dbReference>
<dbReference type="Gene3D" id="3.40.50.720">
    <property type="entry name" value="NAD(P)-binding Rossmann-like Domain"/>
    <property type="match status" value="1"/>
</dbReference>
<evidence type="ECO:0000256" key="1">
    <source>
        <dbReference type="SAM" id="MobiDB-lite"/>
    </source>
</evidence>
<feature type="domain" description="XdhC- CoxI" evidence="2">
    <location>
        <begin position="11"/>
        <end position="76"/>
    </location>
</feature>
<name>A0A4R5TZ51_9MICC</name>
<keyword evidence="5" id="KW-1185">Reference proteome</keyword>
<comment type="caution">
    <text evidence="4">The sequence shown here is derived from an EMBL/GenBank/DDBJ whole genome shotgun (WGS) entry which is preliminary data.</text>
</comment>
<evidence type="ECO:0000259" key="3">
    <source>
        <dbReference type="Pfam" id="PF13478"/>
    </source>
</evidence>
<dbReference type="PANTHER" id="PTHR30388:SF6">
    <property type="entry name" value="XANTHINE DEHYDROGENASE SUBUNIT A-RELATED"/>
    <property type="match status" value="1"/>
</dbReference>
<evidence type="ECO:0000313" key="4">
    <source>
        <dbReference type="EMBL" id="TDK26547.1"/>
    </source>
</evidence>
<dbReference type="InterPro" id="IPR003777">
    <property type="entry name" value="XdhC_CoxI"/>
</dbReference>
<dbReference type="RefSeq" id="WP_133402907.1">
    <property type="nucleotide sequence ID" value="NZ_SMTK01000002.1"/>
</dbReference>
<evidence type="ECO:0000259" key="2">
    <source>
        <dbReference type="Pfam" id="PF02625"/>
    </source>
</evidence>
<feature type="domain" description="XdhC Rossmann" evidence="3">
    <location>
        <begin position="109"/>
        <end position="258"/>
    </location>
</feature>
<evidence type="ECO:0000313" key="5">
    <source>
        <dbReference type="Proteomes" id="UP000295411"/>
    </source>
</evidence>
<reference evidence="4 5" key="1">
    <citation type="submission" date="2019-03" db="EMBL/GenBank/DDBJ databases">
        <title>Arthrobacter sp. nov., an bacterium isolated from biocrust in Mu Us Desert.</title>
        <authorList>
            <person name="Lixiong L."/>
        </authorList>
    </citation>
    <scope>NUCLEOTIDE SEQUENCE [LARGE SCALE GENOMIC DNA]</scope>
    <source>
        <strain evidence="4 5">SLN-3</strain>
    </source>
</reference>
<organism evidence="4 5">
    <name type="scientific">Arthrobacter crusticola</name>
    <dbReference type="NCBI Taxonomy" id="2547960"/>
    <lineage>
        <taxon>Bacteria</taxon>
        <taxon>Bacillati</taxon>
        <taxon>Actinomycetota</taxon>
        <taxon>Actinomycetes</taxon>
        <taxon>Micrococcales</taxon>
        <taxon>Micrococcaceae</taxon>
        <taxon>Arthrobacter</taxon>
    </lineage>
</organism>
<dbReference type="Proteomes" id="UP000295411">
    <property type="component" value="Unassembled WGS sequence"/>
</dbReference>
<dbReference type="InterPro" id="IPR027051">
    <property type="entry name" value="XdhC_Rossmann_dom"/>
</dbReference>
<accession>A0A4R5TZ51</accession>
<dbReference type="InterPro" id="IPR015424">
    <property type="entry name" value="PyrdxlP-dep_Trfase"/>
</dbReference>
<dbReference type="AlphaFoldDB" id="A0A4R5TZ51"/>
<gene>
    <name evidence="4" type="primary">xdhC</name>
    <name evidence="4" type="ORF">E2F48_04985</name>
</gene>
<sequence>MDWLSALQGLRAERSPGVLATVTEVRGHAPRDAGAKMVVGTGATWDSIGGGNLEASVIERARAMLAAGTSVPETLEFSLNEHAAARHGRQCCGGVVRVLLEPFLPRPTVAVFGVGHVGYELGRILSRLPLTLHLIDSRADQVDPGRLAAVTAGTADVRLVASPVPDTVLGTLPDGSHVLILTHDHAEDFLLCDAALRRGDLGSVGLIGSRAKWSRFRRRLRAEGHSDAAIDSINCPIGLPELAGKAPAVIAISVAAELLKTLELGEAGVFGAPEPASAQRPAQLLGSAVPGPHPR</sequence>
<dbReference type="InterPro" id="IPR052698">
    <property type="entry name" value="MoCofactor_Util/Proc"/>
</dbReference>
<dbReference type="EMBL" id="SMTK01000002">
    <property type="protein sequence ID" value="TDK26547.1"/>
    <property type="molecule type" value="Genomic_DNA"/>
</dbReference>
<proteinExistence type="predicted"/>
<dbReference type="Pfam" id="PF13478">
    <property type="entry name" value="XdhC_C"/>
    <property type="match status" value="1"/>
</dbReference>
<dbReference type="Pfam" id="PF02625">
    <property type="entry name" value="XdhC_CoxI"/>
    <property type="match status" value="1"/>
</dbReference>
<feature type="region of interest" description="Disordered" evidence="1">
    <location>
        <begin position="273"/>
        <end position="295"/>
    </location>
</feature>
<dbReference type="SUPFAM" id="SSF53383">
    <property type="entry name" value="PLP-dependent transferases"/>
    <property type="match status" value="1"/>
</dbReference>
<dbReference type="PANTHER" id="PTHR30388">
    <property type="entry name" value="ALDEHYDE OXIDOREDUCTASE MOLYBDENUM COFACTOR ASSEMBLY PROTEIN"/>
    <property type="match status" value="1"/>
</dbReference>
<dbReference type="OrthoDB" id="61481at2"/>
<protein>
    <submittedName>
        <fullName evidence="4">Xanthine dehydrogenase accessory protein XdhC</fullName>
    </submittedName>
</protein>
<dbReference type="InterPro" id="IPR014308">
    <property type="entry name" value="Xanthine_DH_XdhC"/>
</dbReference>